<evidence type="ECO:0000256" key="1">
    <source>
        <dbReference type="ARBA" id="ARBA00004442"/>
    </source>
</evidence>
<sequence length="793" mass="90209">MNKQVLLSIIVLFIFPLFLFAQVKVSGKIVDQNGKTLELMEILMLNSDSTLVKSELSKSNGEFTVFINRGEYLFLVKRLGNVLWKEKFNLTGDLEVGSIMVTLSDNQLSEVIIRSKKKLFETKVDRVVYNISNDVFNKGSNLADALRRVPRLNVENDAVKIIGKSGSVKFLIDGRIQNLSDEALKNKIRGLRVEQISKVEIIPNPPSKYSAEGNGGMINIILKKDENFGLQGSANTGMGVQFEKVSTDQGVNLNYKIKKLDASLNINNSNTSGTNIRREIYDFEKTTTTVENAPDFNSRNKSINTVLQYKISSKISIGTTLDFVKGDNQVNSLGTSQYYNKVLQKLDSLMYSKDTGYNNSNSSAIALYADYSIDSLGKKMSLTYNYSYNKNLSDSYNNAELTTNLLTQNIVFSNIGANRYKVNGVLLDFELPFKFGKIETGGAYANISNNTSIAYYNQLNIIDPKRSNLFKYNEKTKSGYLSIQNEWNNRWSSKMGLRLESTEIGGYSSTLLTANRNNYTKLFPTLFVSYSPNDNYAFSLSYSKRLDRPSFYDLNPFRYYSNAFNYLSGNPELLPSYTHSLELSCTMHNNLNFITYANYITDGISYLTIVNTDDSYVVHPENNFVQKKIGLIGSYRWDVFKWNSLNINANGYYADLNSQRGVQEIKGLGGSFSLRNSIQLNKNKSSLLELSYTNYLPSKAQYSDFITKNQAYFTINFKQMLLNNNLVFNLYITDIFRQNIGRSEKLYDTFSYSLNNDNHNKGFYFSTNYTFGNKNVNEIYRDTKNRDKYRGGK</sequence>
<keyword evidence="2" id="KW-0472">Membrane</keyword>
<evidence type="ECO:0000256" key="2">
    <source>
        <dbReference type="ARBA" id="ARBA00023136"/>
    </source>
</evidence>
<dbReference type="InterPro" id="IPR036942">
    <property type="entry name" value="Beta-barrel_TonB_sf"/>
</dbReference>
<protein>
    <submittedName>
        <fullName evidence="5">TonB-dependent receptor</fullName>
    </submittedName>
</protein>
<dbReference type="InterPro" id="IPR037066">
    <property type="entry name" value="Plug_dom_sf"/>
</dbReference>
<evidence type="ECO:0000256" key="3">
    <source>
        <dbReference type="ARBA" id="ARBA00023237"/>
    </source>
</evidence>
<organism evidence="5 6">
    <name type="scientific">Flavobacterium psychroterrae</name>
    <dbReference type="NCBI Taxonomy" id="2133767"/>
    <lineage>
        <taxon>Bacteria</taxon>
        <taxon>Pseudomonadati</taxon>
        <taxon>Bacteroidota</taxon>
        <taxon>Flavobacteriia</taxon>
        <taxon>Flavobacteriales</taxon>
        <taxon>Flavobacteriaceae</taxon>
        <taxon>Flavobacterium</taxon>
    </lineage>
</organism>
<keyword evidence="3" id="KW-0998">Cell outer membrane</keyword>
<dbReference type="Gene3D" id="2.170.130.10">
    <property type="entry name" value="TonB-dependent receptor, plug domain"/>
    <property type="match status" value="1"/>
</dbReference>
<evidence type="ECO:0000259" key="4">
    <source>
        <dbReference type="Pfam" id="PF14905"/>
    </source>
</evidence>
<accession>A0ABS5PIJ5</accession>
<gene>
    <name evidence="5" type="ORF">KHA90_24305</name>
</gene>
<dbReference type="Pfam" id="PF14905">
    <property type="entry name" value="OMP_b-brl_3"/>
    <property type="match status" value="1"/>
</dbReference>
<dbReference type="EMBL" id="JAGYVZ010000047">
    <property type="protein sequence ID" value="MBS7234129.1"/>
    <property type="molecule type" value="Genomic_DNA"/>
</dbReference>
<evidence type="ECO:0000313" key="5">
    <source>
        <dbReference type="EMBL" id="MBS7234129.1"/>
    </source>
</evidence>
<name>A0ABS5PIJ5_9FLAO</name>
<dbReference type="InterPro" id="IPR041700">
    <property type="entry name" value="OMP_b-brl_3"/>
</dbReference>
<comment type="caution">
    <text evidence="5">The sequence shown here is derived from an EMBL/GenBank/DDBJ whole genome shotgun (WGS) entry which is preliminary data.</text>
</comment>
<dbReference type="Proteomes" id="UP000722625">
    <property type="component" value="Unassembled WGS sequence"/>
</dbReference>
<evidence type="ECO:0000313" key="6">
    <source>
        <dbReference type="Proteomes" id="UP000722625"/>
    </source>
</evidence>
<dbReference type="PANTHER" id="PTHR40980">
    <property type="entry name" value="PLUG DOMAIN-CONTAINING PROTEIN"/>
    <property type="match status" value="1"/>
</dbReference>
<feature type="domain" description="Outer membrane protein beta-barrel" evidence="4">
    <location>
        <begin position="373"/>
        <end position="769"/>
    </location>
</feature>
<dbReference type="PANTHER" id="PTHR40980:SF4">
    <property type="entry name" value="TONB-DEPENDENT RECEPTOR-LIKE BETA-BARREL DOMAIN-CONTAINING PROTEIN"/>
    <property type="match status" value="1"/>
</dbReference>
<keyword evidence="6" id="KW-1185">Reference proteome</keyword>
<dbReference type="Gene3D" id="2.40.170.20">
    <property type="entry name" value="TonB-dependent receptor, beta-barrel domain"/>
    <property type="match status" value="1"/>
</dbReference>
<dbReference type="RefSeq" id="WP_213307980.1">
    <property type="nucleotide sequence ID" value="NZ_JAGYVZ010000047.1"/>
</dbReference>
<dbReference type="SUPFAM" id="SSF56935">
    <property type="entry name" value="Porins"/>
    <property type="match status" value="1"/>
</dbReference>
<keyword evidence="5" id="KW-0675">Receptor</keyword>
<reference evidence="5 6" key="1">
    <citation type="journal article" date="2018" name="Int. J. Syst. Evol. Microbiol.">
        <title>Flavobacterium chryseum sp. nov. and Flavobacterium psychroterrae sp. nov., novel environmental bacteria isolated from Antarctica.</title>
        <authorList>
            <person name="Kralova S."/>
            <person name="Svec P."/>
            <person name="Busse H.J."/>
            <person name="Stankova E."/>
            <person name="Vaczi P."/>
            <person name="Sedlacek I."/>
        </authorList>
    </citation>
    <scope>NUCLEOTIDE SEQUENCE [LARGE SCALE GENOMIC DNA]</scope>
    <source>
        <strain evidence="5 6">CCM 8827</strain>
    </source>
</reference>
<proteinExistence type="predicted"/>
<comment type="subcellular location">
    <subcellularLocation>
        <location evidence="1">Cell outer membrane</location>
    </subcellularLocation>
</comment>